<dbReference type="GO" id="GO:0090575">
    <property type="term" value="C:RNA polymerase II transcription regulator complex"/>
    <property type="evidence" value="ECO:0007669"/>
    <property type="project" value="TreeGrafter"/>
</dbReference>
<dbReference type="PANTHER" id="PTHR13935">
    <property type="entry name" value="ACHAETE-SCUTE TRANSCRIPTION FACTOR-RELATED"/>
    <property type="match status" value="1"/>
</dbReference>
<sequence>MEQPYCNKPTSSSLSCKTADRKTIEKNRRSQMKDLYMKLNSLVHHDQHSKEFSSLPDQLEEAANYIKKLQIDLEKMRQKKEGLTAASTVNSRSMSNNNAGRTIIERTLPLPHIEIHIVDSALEVLLITGSDYHYMFNDIIRMLHEDGVQVINASYTAVGDSIYHSIHSKVEESATYLSGYGNAARISEKLKQFVGAAARLLPIKQ</sequence>
<dbReference type="InterPro" id="IPR015660">
    <property type="entry name" value="MASH1/Ascl1a-like"/>
</dbReference>
<gene>
    <name evidence="8" type="ORF">CQW23_04454</name>
</gene>
<dbReference type="PANTHER" id="PTHR13935:SF90">
    <property type="entry name" value="TRANSCRIPTION FACTOR BHLH162"/>
    <property type="match status" value="1"/>
</dbReference>
<dbReference type="Proteomes" id="UP000224567">
    <property type="component" value="Unassembled WGS sequence"/>
</dbReference>
<keyword evidence="4" id="KW-0539">Nucleus</keyword>
<accession>A0A2G2XEP6</accession>
<feature type="domain" description="BHLH" evidence="7">
    <location>
        <begin position="16"/>
        <end position="69"/>
    </location>
</feature>
<dbReference type="EMBL" id="MLFT02000002">
    <property type="protein sequence ID" value="PHT55968.1"/>
    <property type="molecule type" value="Genomic_DNA"/>
</dbReference>
<proteinExistence type="predicted"/>
<dbReference type="STRING" id="33114.A0A2G2XEP6"/>
<dbReference type="GO" id="GO:0000981">
    <property type="term" value="F:DNA-binding transcription factor activity, RNA polymerase II-specific"/>
    <property type="evidence" value="ECO:0007669"/>
    <property type="project" value="TreeGrafter"/>
</dbReference>
<dbReference type="InterPro" id="IPR036638">
    <property type="entry name" value="HLH_DNA-bd_sf"/>
</dbReference>
<dbReference type="OrthoDB" id="752507at2759"/>
<dbReference type="Pfam" id="PF00010">
    <property type="entry name" value="HLH"/>
    <property type="match status" value="1"/>
</dbReference>
<dbReference type="GO" id="GO:0000977">
    <property type="term" value="F:RNA polymerase II transcription regulatory region sequence-specific DNA binding"/>
    <property type="evidence" value="ECO:0007669"/>
    <property type="project" value="TreeGrafter"/>
</dbReference>
<dbReference type="AlphaFoldDB" id="A0A2G2XEP6"/>
<feature type="region of interest" description="Disordered" evidence="6">
    <location>
        <begin position="1"/>
        <end position="24"/>
    </location>
</feature>
<feature type="coiled-coil region" evidence="5">
    <location>
        <begin position="59"/>
        <end position="86"/>
    </location>
</feature>
<evidence type="ECO:0000256" key="2">
    <source>
        <dbReference type="ARBA" id="ARBA00023015"/>
    </source>
</evidence>
<evidence type="ECO:0000256" key="1">
    <source>
        <dbReference type="ARBA" id="ARBA00004123"/>
    </source>
</evidence>
<name>A0A2G2XEP6_CAPBA</name>
<keyword evidence="5" id="KW-0175">Coiled coil</keyword>
<comment type="caution">
    <text evidence="8">The sequence shown here is derived from an EMBL/GenBank/DDBJ whole genome shotgun (WGS) entry which is preliminary data.</text>
</comment>
<evidence type="ECO:0000259" key="7">
    <source>
        <dbReference type="PROSITE" id="PS50888"/>
    </source>
</evidence>
<reference evidence="9" key="2">
    <citation type="journal article" date="2017" name="J. Anim. Genet.">
        <title>Multiple reference genome sequences of hot pepper reveal the massive evolution of plant disease resistance genes by retroduplication.</title>
        <authorList>
            <person name="Kim S."/>
            <person name="Park J."/>
            <person name="Yeom S.-I."/>
            <person name="Kim Y.-M."/>
            <person name="Seo E."/>
            <person name="Kim K.-T."/>
            <person name="Kim M.-S."/>
            <person name="Lee J.M."/>
            <person name="Cheong K."/>
            <person name="Shin H.-S."/>
            <person name="Kim S.-B."/>
            <person name="Han K."/>
            <person name="Lee J."/>
            <person name="Park M."/>
            <person name="Lee H.-A."/>
            <person name="Lee H.-Y."/>
            <person name="Lee Y."/>
            <person name="Oh S."/>
            <person name="Lee J.H."/>
            <person name="Choi E."/>
            <person name="Choi E."/>
            <person name="Lee S.E."/>
            <person name="Jeon J."/>
            <person name="Kim H."/>
            <person name="Choi G."/>
            <person name="Song H."/>
            <person name="Lee J."/>
            <person name="Lee S.-C."/>
            <person name="Kwon J.-K."/>
            <person name="Lee H.-Y."/>
            <person name="Koo N."/>
            <person name="Hong Y."/>
            <person name="Kim R.W."/>
            <person name="Kang W.-H."/>
            <person name="Huh J.H."/>
            <person name="Kang B.-C."/>
            <person name="Yang T.-J."/>
            <person name="Lee Y.-H."/>
            <person name="Bennetzen J.L."/>
            <person name="Choi D."/>
        </authorList>
    </citation>
    <scope>NUCLEOTIDE SEQUENCE [LARGE SCALE GENOMIC DNA]</scope>
    <source>
        <strain evidence="9">cv. PBC81</strain>
    </source>
</reference>
<keyword evidence="3" id="KW-0804">Transcription</keyword>
<evidence type="ECO:0000256" key="5">
    <source>
        <dbReference type="SAM" id="Coils"/>
    </source>
</evidence>
<comment type="subcellular location">
    <subcellularLocation>
        <location evidence="1">Nucleus</location>
    </subcellularLocation>
</comment>
<evidence type="ECO:0000313" key="9">
    <source>
        <dbReference type="Proteomes" id="UP000224567"/>
    </source>
</evidence>
<reference evidence="8 9" key="1">
    <citation type="journal article" date="2017" name="Genome Biol.">
        <title>New reference genome sequences of hot pepper reveal the massive evolution of plant disease-resistance genes by retroduplication.</title>
        <authorList>
            <person name="Kim S."/>
            <person name="Park J."/>
            <person name="Yeom S.I."/>
            <person name="Kim Y.M."/>
            <person name="Seo E."/>
            <person name="Kim K.T."/>
            <person name="Kim M.S."/>
            <person name="Lee J.M."/>
            <person name="Cheong K."/>
            <person name="Shin H.S."/>
            <person name="Kim S.B."/>
            <person name="Han K."/>
            <person name="Lee J."/>
            <person name="Park M."/>
            <person name="Lee H.A."/>
            <person name="Lee H.Y."/>
            <person name="Lee Y."/>
            <person name="Oh S."/>
            <person name="Lee J.H."/>
            <person name="Choi E."/>
            <person name="Choi E."/>
            <person name="Lee S.E."/>
            <person name="Jeon J."/>
            <person name="Kim H."/>
            <person name="Choi G."/>
            <person name="Song H."/>
            <person name="Lee J."/>
            <person name="Lee S.C."/>
            <person name="Kwon J.K."/>
            <person name="Lee H.Y."/>
            <person name="Koo N."/>
            <person name="Hong Y."/>
            <person name="Kim R.W."/>
            <person name="Kang W.H."/>
            <person name="Huh J.H."/>
            <person name="Kang B.C."/>
            <person name="Yang T.J."/>
            <person name="Lee Y.H."/>
            <person name="Bennetzen J.L."/>
            <person name="Choi D."/>
        </authorList>
    </citation>
    <scope>NUCLEOTIDE SEQUENCE [LARGE SCALE GENOMIC DNA]</scope>
    <source>
        <strain evidence="9">cv. PBC81</strain>
    </source>
</reference>
<dbReference type="PROSITE" id="PS50888">
    <property type="entry name" value="BHLH"/>
    <property type="match status" value="1"/>
</dbReference>
<dbReference type="SUPFAM" id="SSF47459">
    <property type="entry name" value="HLH, helix-loop-helix DNA-binding domain"/>
    <property type="match status" value="1"/>
</dbReference>
<evidence type="ECO:0000313" key="8">
    <source>
        <dbReference type="EMBL" id="PHT55968.1"/>
    </source>
</evidence>
<evidence type="ECO:0000256" key="4">
    <source>
        <dbReference type="ARBA" id="ARBA00023242"/>
    </source>
</evidence>
<evidence type="ECO:0000256" key="6">
    <source>
        <dbReference type="SAM" id="MobiDB-lite"/>
    </source>
</evidence>
<organism evidence="8 9">
    <name type="scientific">Capsicum baccatum</name>
    <name type="common">Peruvian pepper</name>
    <dbReference type="NCBI Taxonomy" id="33114"/>
    <lineage>
        <taxon>Eukaryota</taxon>
        <taxon>Viridiplantae</taxon>
        <taxon>Streptophyta</taxon>
        <taxon>Embryophyta</taxon>
        <taxon>Tracheophyta</taxon>
        <taxon>Spermatophyta</taxon>
        <taxon>Magnoliopsida</taxon>
        <taxon>eudicotyledons</taxon>
        <taxon>Gunneridae</taxon>
        <taxon>Pentapetalae</taxon>
        <taxon>asterids</taxon>
        <taxon>lamiids</taxon>
        <taxon>Solanales</taxon>
        <taxon>Solanaceae</taxon>
        <taxon>Solanoideae</taxon>
        <taxon>Capsiceae</taxon>
        <taxon>Capsicum</taxon>
    </lineage>
</organism>
<dbReference type="InterPro" id="IPR011598">
    <property type="entry name" value="bHLH_dom"/>
</dbReference>
<dbReference type="Gene3D" id="4.10.280.10">
    <property type="entry name" value="Helix-loop-helix DNA-binding domain"/>
    <property type="match status" value="1"/>
</dbReference>
<keyword evidence="9" id="KW-1185">Reference proteome</keyword>
<evidence type="ECO:0000256" key="3">
    <source>
        <dbReference type="ARBA" id="ARBA00023163"/>
    </source>
</evidence>
<dbReference type="GO" id="GO:0046983">
    <property type="term" value="F:protein dimerization activity"/>
    <property type="evidence" value="ECO:0007669"/>
    <property type="project" value="InterPro"/>
</dbReference>
<protein>
    <recommendedName>
        <fullName evidence="7">BHLH domain-containing protein</fullName>
    </recommendedName>
</protein>
<keyword evidence="2" id="KW-0805">Transcription regulation</keyword>